<dbReference type="AlphaFoldDB" id="A0A654KH24"/>
<feature type="domain" description="THIF-type NAD/FAD binding fold" evidence="2">
    <location>
        <begin position="13"/>
        <end position="222"/>
    </location>
</feature>
<dbReference type="GO" id="GO:0004792">
    <property type="term" value="F:thiosulfate-cyanide sulfurtransferase activity"/>
    <property type="evidence" value="ECO:0007669"/>
    <property type="project" value="TreeGrafter"/>
</dbReference>
<evidence type="ECO:0000256" key="1">
    <source>
        <dbReference type="ARBA" id="ARBA00009919"/>
    </source>
</evidence>
<dbReference type="GO" id="GO:0016779">
    <property type="term" value="F:nucleotidyltransferase activity"/>
    <property type="evidence" value="ECO:0007669"/>
    <property type="project" value="UniProtKB-KW"/>
</dbReference>
<dbReference type="GO" id="GO:0008146">
    <property type="term" value="F:sulfotransferase activity"/>
    <property type="evidence" value="ECO:0007669"/>
    <property type="project" value="TreeGrafter"/>
</dbReference>
<dbReference type="SUPFAM" id="SSF69572">
    <property type="entry name" value="Activating enzymes of the ubiquitin-like proteins"/>
    <property type="match status" value="1"/>
</dbReference>
<dbReference type="GO" id="GO:0005829">
    <property type="term" value="C:cytosol"/>
    <property type="evidence" value="ECO:0007669"/>
    <property type="project" value="TreeGrafter"/>
</dbReference>
<comment type="similarity">
    <text evidence="1">Belongs to the HesA/MoeB/ThiF family.</text>
</comment>
<dbReference type="EMBL" id="CP002456">
    <property type="protein sequence ID" value="ADU91685.1"/>
    <property type="molecule type" value="Genomic_DNA"/>
</dbReference>
<evidence type="ECO:0000259" key="2">
    <source>
        <dbReference type="Pfam" id="PF00899"/>
    </source>
</evidence>
<keyword evidence="3" id="KW-0548">Nucleotidyltransferase</keyword>
<organism evidence="3 4">
    <name type="scientific">Taylorella equigenitalis (strain MCE9)</name>
    <dbReference type="NCBI Taxonomy" id="937774"/>
    <lineage>
        <taxon>Bacteria</taxon>
        <taxon>Pseudomonadati</taxon>
        <taxon>Pseudomonadota</taxon>
        <taxon>Betaproteobacteria</taxon>
        <taxon>Burkholderiales</taxon>
        <taxon>Alcaligenaceae</taxon>
        <taxon>Taylorella</taxon>
    </lineage>
</organism>
<dbReference type="PANTHER" id="PTHR10953">
    <property type="entry name" value="UBIQUITIN-ACTIVATING ENZYME E1"/>
    <property type="match status" value="1"/>
</dbReference>
<reference evidence="3 4" key="1">
    <citation type="journal article" date="2011" name="J. Bacteriol.">
        <title>Genome sequence of Taylorella equigenitalis MCE9, the causative agent of contagious equine metritis.</title>
        <authorList>
            <person name="Hebert L."/>
            <person name="Moumen B."/>
            <person name="Duquesne F."/>
            <person name="Breuil M.F."/>
            <person name="Laugier C."/>
            <person name="Batto J.M."/>
            <person name="Renault P."/>
            <person name="Petry S."/>
        </authorList>
    </citation>
    <scope>NUCLEOTIDE SEQUENCE [LARGE SCALE GENOMIC DNA]</scope>
    <source>
        <strain evidence="3 4">MCE9</strain>
    </source>
</reference>
<evidence type="ECO:0000313" key="3">
    <source>
        <dbReference type="EMBL" id="ADU91685.1"/>
    </source>
</evidence>
<dbReference type="Proteomes" id="UP000007472">
    <property type="component" value="Chromosome"/>
</dbReference>
<dbReference type="PANTHER" id="PTHR10953:SF102">
    <property type="entry name" value="ADENYLYLTRANSFERASE AND SULFURTRANSFERASE MOCS3"/>
    <property type="match status" value="1"/>
</dbReference>
<dbReference type="CDD" id="cd00757">
    <property type="entry name" value="ThiF_MoeB_HesA_family"/>
    <property type="match status" value="1"/>
</dbReference>
<sequence>MVQSLNDEQMLRYSRHIMLNNFGFEGQEKLSNARIAIIGLGGLGSAASIYLAASGVGELILVDDDVVDITNLQRQIVHNECEVGFKKVVSAKESLTKLNSEIKITQIGKKFTPNLLQGAIDAVLDCTDNFATRHDINRYCVQNKIPLVSAAAIEWSGQITTFDLRDATSPCYACLYAPEDEAPCESCATLGVISPLLGVMGSMQALEAIKLILDCGHSDVVDQNGNLALGPDQAQDCGQFDSHECCQGDELVKNDDVNHDVSQNQDQAIKTLKGRLLRFDALTSTWSKFDLKRNTECSICSR</sequence>
<dbReference type="NCBIfam" id="NF004281">
    <property type="entry name" value="PRK05690.1"/>
    <property type="match status" value="1"/>
</dbReference>
<keyword evidence="3" id="KW-0808">Transferase</keyword>
<dbReference type="KEGG" id="teq:TEQUI_0747"/>
<dbReference type="GO" id="GO:0008641">
    <property type="term" value="F:ubiquitin-like modifier activating enzyme activity"/>
    <property type="evidence" value="ECO:0007669"/>
    <property type="project" value="InterPro"/>
</dbReference>
<dbReference type="InterPro" id="IPR045886">
    <property type="entry name" value="ThiF/MoeB/HesA"/>
</dbReference>
<proteinExistence type="inferred from homology"/>
<dbReference type="FunFam" id="3.40.50.720:FF:000080">
    <property type="entry name" value="Thiazole biosynthesis adenylyltransferase ThiF"/>
    <property type="match status" value="1"/>
</dbReference>
<evidence type="ECO:0000313" key="4">
    <source>
        <dbReference type="Proteomes" id="UP000007472"/>
    </source>
</evidence>
<dbReference type="Pfam" id="PF00899">
    <property type="entry name" value="ThiF"/>
    <property type="match status" value="1"/>
</dbReference>
<dbReference type="InterPro" id="IPR000594">
    <property type="entry name" value="ThiF_NAD_FAD-bd"/>
</dbReference>
<protein>
    <submittedName>
        <fullName evidence="3">Sulfur carrier protein adenylyltransferase ThiF</fullName>
    </submittedName>
</protein>
<dbReference type="InterPro" id="IPR035985">
    <property type="entry name" value="Ubiquitin-activating_enz"/>
</dbReference>
<dbReference type="Gene3D" id="3.40.50.720">
    <property type="entry name" value="NAD(P)-binding Rossmann-like Domain"/>
    <property type="match status" value="1"/>
</dbReference>
<gene>
    <name evidence="3" type="ordered locus">TEQUI_0747</name>
</gene>
<name>A0A654KH24_TAYEM</name>
<accession>A0A654KH24</accession>